<dbReference type="Pfam" id="PF10501">
    <property type="entry name" value="Ribosomal_L50"/>
    <property type="match status" value="1"/>
</dbReference>
<gene>
    <name evidence="9" type="primary">LOC108732595</name>
</gene>
<name>A0A1W4W4B3_AGRPL</name>
<evidence type="ECO:0000313" key="8">
    <source>
        <dbReference type="Proteomes" id="UP000192223"/>
    </source>
</evidence>
<dbReference type="OrthoDB" id="9939609at2759"/>
<keyword evidence="8" id="KW-1185">Reference proteome</keyword>
<keyword evidence="5" id="KW-0687">Ribonucleoprotein</keyword>
<dbReference type="GO" id="GO:0005762">
    <property type="term" value="C:mitochondrial large ribosomal subunit"/>
    <property type="evidence" value="ECO:0007669"/>
    <property type="project" value="TreeGrafter"/>
</dbReference>
<dbReference type="InParanoid" id="A0A1W4W4B3"/>
<keyword evidence="4" id="KW-0496">Mitochondrion</keyword>
<dbReference type="GeneID" id="108732595"/>
<evidence type="ECO:0000256" key="3">
    <source>
        <dbReference type="ARBA" id="ARBA00022980"/>
    </source>
</evidence>
<reference evidence="9" key="1">
    <citation type="submission" date="2025-08" db="UniProtKB">
        <authorList>
            <consortium name="RefSeq"/>
        </authorList>
    </citation>
    <scope>IDENTIFICATION</scope>
    <source>
        <tissue evidence="9">Entire body</tissue>
    </source>
</reference>
<dbReference type="AlphaFoldDB" id="A0A1W4W4B3"/>
<keyword evidence="3 9" id="KW-0689">Ribosomal protein</keyword>
<organism evidence="8 9">
    <name type="scientific">Agrilus planipennis</name>
    <name type="common">Emerald ash borer</name>
    <name type="synonym">Agrilus marcopoli</name>
    <dbReference type="NCBI Taxonomy" id="224129"/>
    <lineage>
        <taxon>Eukaryota</taxon>
        <taxon>Metazoa</taxon>
        <taxon>Ecdysozoa</taxon>
        <taxon>Arthropoda</taxon>
        <taxon>Hexapoda</taxon>
        <taxon>Insecta</taxon>
        <taxon>Pterygota</taxon>
        <taxon>Neoptera</taxon>
        <taxon>Endopterygota</taxon>
        <taxon>Coleoptera</taxon>
        <taxon>Polyphaga</taxon>
        <taxon>Elateriformia</taxon>
        <taxon>Buprestoidea</taxon>
        <taxon>Buprestidae</taxon>
        <taxon>Agrilinae</taxon>
        <taxon>Agrilus</taxon>
    </lineage>
</organism>
<accession>A0A1W4W4B3</accession>
<dbReference type="PANTHER" id="PTHR31542">
    <property type="entry name" value="39A RIBOSOMAL PROTEIN L50, MITOCHONDRIAL"/>
    <property type="match status" value="1"/>
</dbReference>
<dbReference type="KEGG" id="apln:108732595"/>
<dbReference type="InterPro" id="IPR018305">
    <property type="entry name" value="Ribosomal_m50"/>
</dbReference>
<evidence type="ECO:0000256" key="2">
    <source>
        <dbReference type="ARBA" id="ARBA00008860"/>
    </source>
</evidence>
<dbReference type="RefSeq" id="XP_018318979.1">
    <property type="nucleotide sequence ID" value="XM_018463477.2"/>
</dbReference>
<evidence type="ECO:0000256" key="1">
    <source>
        <dbReference type="ARBA" id="ARBA00004173"/>
    </source>
</evidence>
<evidence type="ECO:0000256" key="5">
    <source>
        <dbReference type="ARBA" id="ARBA00023274"/>
    </source>
</evidence>
<evidence type="ECO:0000313" key="9">
    <source>
        <dbReference type="RefSeq" id="XP_018318979.1"/>
    </source>
</evidence>
<evidence type="ECO:0000256" key="4">
    <source>
        <dbReference type="ARBA" id="ARBA00023128"/>
    </source>
</evidence>
<dbReference type="FunCoup" id="A0A1W4W4B3">
    <property type="interactions" value="272"/>
</dbReference>
<proteinExistence type="inferred from homology"/>
<comment type="similarity">
    <text evidence="2">Belongs to the mitochondrion-specific ribosomal protein mL50 family.</text>
</comment>
<dbReference type="PANTHER" id="PTHR31542:SF1">
    <property type="entry name" value="LARGE RIBOSOMAL SUBUNIT PROTEIN ML50"/>
    <property type="match status" value="1"/>
</dbReference>
<evidence type="ECO:0000256" key="7">
    <source>
        <dbReference type="ARBA" id="ARBA00035398"/>
    </source>
</evidence>
<sequence length="203" mass="23339">MAALVKHGVLKTGQTFSTRNVFPMFYATKAEKKKGIDRKVGPKIDSSAESLAAKGFLRSQKEYQPPEDLESKLEKIFQGALGSSDLKYKLNDLNKRFTVLNSCFLEFQHSIPNSMLHQIETLEDVVKFYSTPLNKVTPLDTLKNIELPKNLHVQYEYHRFHPETDKMFKGLTAFNRSSTIVTGLKYKDKYKGHVQRTTWPYNS</sequence>
<dbReference type="CTD" id="54534"/>
<protein>
    <recommendedName>
        <fullName evidence="6">Large ribosomal subunit protein mL50</fullName>
    </recommendedName>
    <alternativeName>
        <fullName evidence="7">39S ribosomal protein L50, mitochondrial</fullName>
    </alternativeName>
</protein>
<evidence type="ECO:0000256" key="6">
    <source>
        <dbReference type="ARBA" id="ARBA00035183"/>
    </source>
</evidence>
<comment type="subcellular location">
    <subcellularLocation>
        <location evidence="1">Mitochondrion</location>
    </subcellularLocation>
</comment>
<dbReference type="Proteomes" id="UP000192223">
    <property type="component" value="Unplaced"/>
</dbReference>
<dbReference type="STRING" id="224129.A0A1W4W4B3"/>